<keyword evidence="1" id="KW-1133">Transmembrane helix</keyword>
<reference evidence="2 3" key="1">
    <citation type="submission" date="2023-12" db="EMBL/GenBank/DDBJ databases">
        <title>Baltic Sea Cyanobacteria.</title>
        <authorList>
            <person name="Delbaje E."/>
            <person name="Fewer D.P."/>
            <person name="Shishido T.K."/>
        </authorList>
    </citation>
    <scope>NUCLEOTIDE SEQUENCE [LARGE SCALE GENOMIC DNA]</scope>
    <source>
        <strain evidence="2 3">UHCC 0370</strain>
    </source>
</reference>
<feature type="transmembrane region" description="Helical" evidence="1">
    <location>
        <begin position="24"/>
        <end position="44"/>
    </location>
</feature>
<name>A0ABU5TIU8_9CYAN</name>
<comment type="caution">
    <text evidence="2">The sequence shown here is derived from an EMBL/GenBank/DDBJ whole genome shotgun (WGS) entry which is preliminary data.</text>
</comment>
<accession>A0ABU5TIU8</accession>
<keyword evidence="1" id="KW-0812">Transmembrane</keyword>
<evidence type="ECO:0000313" key="3">
    <source>
        <dbReference type="Proteomes" id="UP001301388"/>
    </source>
</evidence>
<dbReference type="EMBL" id="JAYGIE010000072">
    <property type="protein sequence ID" value="MEA5478199.1"/>
    <property type="molecule type" value="Genomic_DNA"/>
</dbReference>
<proteinExistence type="predicted"/>
<keyword evidence="3" id="KW-1185">Reference proteome</keyword>
<evidence type="ECO:0000313" key="2">
    <source>
        <dbReference type="EMBL" id="MEA5478199.1"/>
    </source>
</evidence>
<dbReference type="Proteomes" id="UP001301388">
    <property type="component" value="Unassembled WGS sequence"/>
</dbReference>
<keyword evidence="1" id="KW-0472">Membrane</keyword>
<gene>
    <name evidence="2" type="ORF">VB774_11285</name>
</gene>
<sequence>MRFGIILEWEMSSIWMSDQDNMNILRFLEILFQSVILIIKISFLKVCQRQTFKKPILVFPAILVLEILKSAS</sequence>
<dbReference type="RefSeq" id="WP_323261743.1">
    <property type="nucleotide sequence ID" value="NZ_JAYGIE010000072.1"/>
</dbReference>
<evidence type="ECO:0000256" key="1">
    <source>
        <dbReference type="SAM" id="Phobius"/>
    </source>
</evidence>
<protein>
    <submittedName>
        <fullName evidence="2">Uncharacterized protein</fullName>
    </submittedName>
</protein>
<organism evidence="2 3">
    <name type="scientific">Pseudanabaena galeata UHCC 0370</name>
    <dbReference type="NCBI Taxonomy" id="3110310"/>
    <lineage>
        <taxon>Bacteria</taxon>
        <taxon>Bacillati</taxon>
        <taxon>Cyanobacteriota</taxon>
        <taxon>Cyanophyceae</taxon>
        <taxon>Pseudanabaenales</taxon>
        <taxon>Pseudanabaenaceae</taxon>
        <taxon>Pseudanabaena</taxon>
    </lineage>
</organism>